<protein>
    <submittedName>
        <fullName evidence="1">Uncharacterized protein</fullName>
    </submittedName>
</protein>
<reference evidence="1 2" key="1">
    <citation type="journal article" date="2022" name="Nat. Plants">
        <title>Genomes of leafy and leafless Platanthera orchids illuminate the evolution of mycoheterotrophy.</title>
        <authorList>
            <person name="Li M.H."/>
            <person name="Liu K.W."/>
            <person name="Li Z."/>
            <person name="Lu H.C."/>
            <person name="Ye Q.L."/>
            <person name="Zhang D."/>
            <person name="Wang J.Y."/>
            <person name="Li Y.F."/>
            <person name="Zhong Z.M."/>
            <person name="Liu X."/>
            <person name="Yu X."/>
            <person name="Liu D.K."/>
            <person name="Tu X.D."/>
            <person name="Liu B."/>
            <person name="Hao Y."/>
            <person name="Liao X.Y."/>
            <person name="Jiang Y.T."/>
            <person name="Sun W.H."/>
            <person name="Chen J."/>
            <person name="Chen Y.Q."/>
            <person name="Ai Y."/>
            <person name="Zhai J.W."/>
            <person name="Wu S.S."/>
            <person name="Zhou Z."/>
            <person name="Hsiao Y.Y."/>
            <person name="Wu W.L."/>
            <person name="Chen Y.Y."/>
            <person name="Lin Y.F."/>
            <person name="Hsu J.L."/>
            <person name="Li C.Y."/>
            <person name="Wang Z.W."/>
            <person name="Zhao X."/>
            <person name="Zhong W.Y."/>
            <person name="Ma X.K."/>
            <person name="Ma L."/>
            <person name="Huang J."/>
            <person name="Chen G.Z."/>
            <person name="Huang M.Z."/>
            <person name="Huang L."/>
            <person name="Peng D.H."/>
            <person name="Luo Y.B."/>
            <person name="Zou S.Q."/>
            <person name="Chen S.P."/>
            <person name="Lan S."/>
            <person name="Tsai W.C."/>
            <person name="Van de Peer Y."/>
            <person name="Liu Z.J."/>
        </authorList>
    </citation>
    <scope>NUCLEOTIDE SEQUENCE [LARGE SCALE GENOMIC DNA]</scope>
    <source>
        <strain evidence="1">Lor287</strain>
    </source>
</reference>
<dbReference type="EMBL" id="JBBWWQ010000003">
    <property type="protein sequence ID" value="KAK8950861.1"/>
    <property type="molecule type" value="Genomic_DNA"/>
</dbReference>
<name>A0AAP0GC43_9ASPA</name>
<keyword evidence="2" id="KW-1185">Reference proteome</keyword>
<accession>A0AAP0GC43</accession>
<evidence type="ECO:0000313" key="2">
    <source>
        <dbReference type="Proteomes" id="UP001418222"/>
    </source>
</evidence>
<organism evidence="1 2">
    <name type="scientific">Platanthera zijinensis</name>
    <dbReference type="NCBI Taxonomy" id="2320716"/>
    <lineage>
        <taxon>Eukaryota</taxon>
        <taxon>Viridiplantae</taxon>
        <taxon>Streptophyta</taxon>
        <taxon>Embryophyta</taxon>
        <taxon>Tracheophyta</taxon>
        <taxon>Spermatophyta</taxon>
        <taxon>Magnoliopsida</taxon>
        <taxon>Liliopsida</taxon>
        <taxon>Asparagales</taxon>
        <taxon>Orchidaceae</taxon>
        <taxon>Orchidoideae</taxon>
        <taxon>Orchideae</taxon>
        <taxon>Orchidinae</taxon>
        <taxon>Platanthera</taxon>
    </lineage>
</organism>
<comment type="caution">
    <text evidence="1">The sequence shown here is derived from an EMBL/GenBank/DDBJ whole genome shotgun (WGS) entry which is preliminary data.</text>
</comment>
<gene>
    <name evidence="1" type="ORF">KSP39_PZI004415</name>
</gene>
<proteinExistence type="predicted"/>
<dbReference type="AlphaFoldDB" id="A0AAP0GC43"/>
<evidence type="ECO:0000313" key="1">
    <source>
        <dbReference type="EMBL" id="KAK8950861.1"/>
    </source>
</evidence>
<dbReference type="Proteomes" id="UP001418222">
    <property type="component" value="Unassembled WGS sequence"/>
</dbReference>
<sequence length="59" mass="6615">MTYVVLRIYLYDPIDCIRVAVATKPGKVYKKDSSSLVSDPGSVSLFFHDELLAPVLHFV</sequence>